<dbReference type="InterPro" id="IPR001750">
    <property type="entry name" value="ND/Mrp_TM"/>
</dbReference>
<feature type="transmembrane region" description="Helical" evidence="7">
    <location>
        <begin position="29"/>
        <end position="46"/>
    </location>
</feature>
<feature type="transmembrane region" description="Helical" evidence="7">
    <location>
        <begin position="272"/>
        <end position="291"/>
    </location>
</feature>
<feature type="transmembrane region" description="Helical" evidence="7">
    <location>
        <begin position="180"/>
        <end position="202"/>
    </location>
</feature>
<dbReference type="PRINTS" id="PR01437">
    <property type="entry name" value="NUOXDRDTASE4"/>
</dbReference>
<feature type="transmembrane region" description="Helical" evidence="7">
    <location>
        <begin position="439"/>
        <end position="459"/>
    </location>
</feature>
<dbReference type="Pfam" id="PF00361">
    <property type="entry name" value="Proton_antipo_M"/>
    <property type="match status" value="1"/>
</dbReference>
<feature type="transmembrane region" description="Helical" evidence="7">
    <location>
        <begin position="91"/>
        <end position="115"/>
    </location>
</feature>
<dbReference type="GO" id="GO:0042773">
    <property type="term" value="P:ATP synthesis coupled electron transport"/>
    <property type="evidence" value="ECO:0007669"/>
    <property type="project" value="InterPro"/>
</dbReference>
<feature type="transmembrane region" description="Helical" evidence="7">
    <location>
        <begin position="6"/>
        <end position="22"/>
    </location>
</feature>
<keyword evidence="3 6" id="KW-0812">Transmembrane</keyword>
<dbReference type="InterPro" id="IPR003918">
    <property type="entry name" value="NADH_UbQ_OxRdtase"/>
</dbReference>
<evidence type="ECO:0000259" key="8">
    <source>
        <dbReference type="Pfam" id="PF00361"/>
    </source>
</evidence>
<protein>
    <submittedName>
        <fullName evidence="9">NADH-quinone oxidoreductase subunit M</fullName>
    </submittedName>
</protein>
<dbReference type="PANTHER" id="PTHR43507:SF1">
    <property type="entry name" value="NADH-UBIQUINONE OXIDOREDUCTASE CHAIN 4"/>
    <property type="match status" value="1"/>
</dbReference>
<evidence type="ECO:0000256" key="4">
    <source>
        <dbReference type="ARBA" id="ARBA00022989"/>
    </source>
</evidence>
<sequence>MLSLIVFLPIIAGLIILAVPASQKQIIRIVSLLAALAQGVLAFLIWRQYDPTMAGIIAAPGGSPEGSFQMIERLPWISLNLGSFGPLNIEYFLGVDGLSITMVILTALISTIGVLSSWTIQKQVKGYFILYNLLATAMMGCFVALDFFLFYVFWELMLLPMYFLIGIWGGPRREYAAIKFFLYTLFGSVFMLLVMIGLYFSVIDPVTGHNTFSLVAMASQENYIPGAILGPESTTWRYIAFIVLFVGFAIKVPMFPFHTWLPDAHVEAPTPISVILAGVLLKLGTYGMMRINFPLFPEVFQAGLYVIGVFGAINIIYGAFCALAQQDLKKMVAYSSISHMGYVLLGLAAANTEGMIGALYQMFNHGTITAMLFLLVGVIYDRAHSRQIDKFGGLATYMPVYAGFVTVAWFASLGLPGLSGFISEALVFVGAFTEPITRPIAIVSVLGIVFGAAYLLWSLQRMFLGKRKPDALYELETDTEGHEHIHFHDWKGKLDLDARELTMLIPLTIIVIVLGVYPMPVMGLLTSSINKLVEVLGPVAMTAMH</sequence>
<feature type="transmembrane region" description="Helical" evidence="7">
    <location>
        <begin position="501"/>
        <end position="519"/>
    </location>
</feature>
<feature type="transmembrane region" description="Helical" evidence="7">
    <location>
        <begin position="400"/>
        <end position="419"/>
    </location>
</feature>
<feature type="domain" description="NADH:quinone oxidoreductase/Mrp antiporter transmembrane" evidence="8">
    <location>
        <begin position="144"/>
        <end position="437"/>
    </location>
</feature>
<proteinExistence type="inferred from homology"/>
<dbReference type="GO" id="GO:0003954">
    <property type="term" value="F:NADH dehydrogenase activity"/>
    <property type="evidence" value="ECO:0007669"/>
    <property type="project" value="TreeGrafter"/>
</dbReference>
<accession>A0A7C5H8V9</accession>
<dbReference type="GO" id="GO:0012505">
    <property type="term" value="C:endomembrane system"/>
    <property type="evidence" value="ECO:0007669"/>
    <property type="project" value="UniProtKB-SubCell"/>
</dbReference>
<gene>
    <name evidence="9" type="ORF">ENL07_06540</name>
</gene>
<dbReference type="Proteomes" id="UP000886058">
    <property type="component" value="Unassembled WGS sequence"/>
</dbReference>
<evidence type="ECO:0000256" key="1">
    <source>
        <dbReference type="ARBA" id="ARBA00004127"/>
    </source>
</evidence>
<feature type="transmembrane region" description="Helical" evidence="7">
    <location>
        <begin position="151"/>
        <end position="168"/>
    </location>
</feature>
<evidence type="ECO:0000313" key="9">
    <source>
        <dbReference type="EMBL" id="HHE32278.1"/>
    </source>
</evidence>
<keyword evidence="4 7" id="KW-1133">Transmembrane helix</keyword>
<dbReference type="PANTHER" id="PTHR43507">
    <property type="entry name" value="NADH-UBIQUINONE OXIDOREDUCTASE CHAIN 4"/>
    <property type="match status" value="1"/>
</dbReference>
<dbReference type="GO" id="GO:0015990">
    <property type="term" value="P:electron transport coupled proton transport"/>
    <property type="evidence" value="ECO:0007669"/>
    <property type="project" value="TreeGrafter"/>
</dbReference>
<organism evidence="9">
    <name type="scientific">Chlorobaculum parvum</name>
    <dbReference type="NCBI Taxonomy" id="274539"/>
    <lineage>
        <taxon>Bacteria</taxon>
        <taxon>Pseudomonadati</taxon>
        <taxon>Chlorobiota</taxon>
        <taxon>Chlorobiia</taxon>
        <taxon>Chlorobiales</taxon>
        <taxon>Chlorobiaceae</taxon>
        <taxon>Chlorobaculum</taxon>
    </lineage>
</organism>
<evidence type="ECO:0000256" key="6">
    <source>
        <dbReference type="RuleBase" id="RU000320"/>
    </source>
</evidence>
<comment type="caution">
    <text evidence="9">The sequence shown here is derived from an EMBL/GenBank/DDBJ whole genome shotgun (WGS) entry which is preliminary data.</text>
</comment>
<comment type="similarity">
    <text evidence="2">Belongs to the complex I subunit 4 family.</text>
</comment>
<comment type="subcellular location">
    <subcellularLocation>
        <location evidence="1">Endomembrane system</location>
        <topology evidence="1">Multi-pass membrane protein</topology>
    </subcellularLocation>
    <subcellularLocation>
        <location evidence="6">Membrane</location>
        <topology evidence="6">Multi-pass membrane protein</topology>
    </subcellularLocation>
</comment>
<dbReference type="GO" id="GO:0016020">
    <property type="term" value="C:membrane"/>
    <property type="evidence" value="ECO:0007669"/>
    <property type="project" value="UniProtKB-SubCell"/>
</dbReference>
<dbReference type="NCBIfam" id="TIGR01972">
    <property type="entry name" value="NDH_I_M"/>
    <property type="match status" value="1"/>
</dbReference>
<feature type="transmembrane region" description="Helical" evidence="7">
    <location>
        <begin position="362"/>
        <end position="380"/>
    </location>
</feature>
<dbReference type="GO" id="GO:0048039">
    <property type="term" value="F:ubiquinone binding"/>
    <property type="evidence" value="ECO:0007669"/>
    <property type="project" value="TreeGrafter"/>
</dbReference>
<reference evidence="9" key="1">
    <citation type="journal article" date="2020" name="mSystems">
        <title>Genome- and Community-Level Interaction Insights into Carbon Utilization and Element Cycling Functions of Hydrothermarchaeota in Hydrothermal Sediment.</title>
        <authorList>
            <person name="Zhou Z."/>
            <person name="Liu Y."/>
            <person name="Xu W."/>
            <person name="Pan J."/>
            <person name="Luo Z.H."/>
            <person name="Li M."/>
        </authorList>
    </citation>
    <scope>NUCLEOTIDE SEQUENCE [LARGE SCALE GENOMIC DNA]</scope>
    <source>
        <strain evidence="9">HyVt-633</strain>
    </source>
</reference>
<evidence type="ECO:0000256" key="5">
    <source>
        <dbReference type="ARBA" id="ARBA00023136"/>
    </source>
</evidence>
<dbReference type="InterPro" id="IPR010227">
    <property type="entry name" value="NADH_Q_OxRdtase_chainM/4"/>
</dbReference>
<feature type="transmembrane region" description="Helical" evidence="7">
    <location>
        <begin position="331"/>
        <end position="350"/>
    </location>
</feature>
<evidence type="ECO:0000256" key="3">
    <source>
        <dbReference type="ARBA" id="ARBA00022692"/>
    </source>
</evidence>
<feature type="transmembrane region" description="Helical" evidence="7">
    <location>
        <begin position="127"/>
        <end position="145"/>
    </location>
</feature>
<feature type="transmembrane region" description="Helical" evidence="7">
    <location>
        <begin position="238"/>
        <end position="260"/>
    </location>
</feature>
<keyword evidence="5 7" id="KW-0472">Membrane</keyword>
<evidence type="ECO:0000256" key="7">
    <source>
        <dbReference type="SAM" id="Phobius"/>
    </source>
</evidence>
<dbReference type="AlphaFoldDB" id="A0A7C5H8V9"/>
<feature type="transmembrane region" description="Helical" evidence="7">
    <location>
        <begin position="303"/>
        <end position="324"/>
    </location>
</feature>
<evidence type="ECO:0000256" key="2">
    <source>
        <dbReference type="ARBA" id="ARBA00009025"/>
    </source>
</evidence>
<dbReference type="EMBL" id="DRSQ01000135">
    <property type="protein sequence ID" value="HHE32278.1"/>
    <property type="molecule type" value="Genomic_DNA"/>
</dbReference>
<name>A0A7C5H8V9_9CHLB</name>
<dbReference type="GO" id="GO:0008137">
    <property type="term" value="F:NADH dehydrogenase (ubiquinone) activity"/>
    <property type="evidence" value="ECO:0007669"/>
    <property type="project" value="InterPro"/>
</dbReference>